<keyword evidence="2" id="KW-1185">Reference proteome</keyword>
<protein>
    <submittedName>
        <fullName evidence="1">Uncharacterized protein</fullName>
    </submittedName>
</protein>
<proteinExistence type="predicted"/>
<dbReference type="GeneTree" id="ENSGT00940000164257"/>
<reference evidence="1" key="1">
    <citation type="submission" date="2025-08" db="UniProtKB">
        <authorList>
            <consortium name="Ensembl"/>
        </authorList>
    </citation>
    <scope>IDENTIFICATION</scope>
</reference>
<dbReference type="GO" id="GO:0070286">
    <property type="term" value="P:axonemal dynein complex assembly"/>
    <property type="evidence" value="ECO:0007669"/>
    <property type="project" value="TreeGrafter"/>
</dbReference>
<sequence>MKIMARDAEERGRKRMVKLKEATALKNKGNEAYAQEDYETAVKCYSDGLAVLRDMQPLYTNRAQCNERCIKAYVHMGKAYLGLKKYNEVSIIIPHYIQSHPITLIVALKYLDLVDLEEEKDSQETDAKKQLDEGERKATAVPQLLEKLSRPGQMPLYYCGGLESLSQAVTDCECSSGFVQVCFPSNLIEPIPSAH</sequence>
<evidence type="ECO:0000313" key="1">
    <source>
        <dbReference type="Ensembl" id="ENSXCOP00000016887.1"/>
    </source>
</evidence>
<dbReference type="Proteomes" id="UP000261380">
    <property type="component" value="Unplaced"/>
</dbReference>
<dbReference type="SMART" id="SM00028">
    <property type="entry name" value="TPR"/>
    <property type="match status" value="1"/>
</dbReference>
<dbReference type="GO" id="GO:0007288">
    <property type="term" value="P:sperm axoneme assembly"/>
    <property type="evidence" value="ECO:0007669"/>
    <property type="project" value="TreeGrafter"/>
</dbReference>
<dbReference type="GO" id="GO:0005813">
    <property type="term" value="C:centrosome"/>
    <property type="evidence" value="ECO:0007669"/>
    <property type="project" value="TreeGrafter"/>
</dbReference>
<dbReference type="AlphaFoldDB" id="A0A3B5M0E6"/>
<dbReference type="PANTHER" id="PTHR46540:SF1">
    <property type="entry name" value="TETRATRICOPEPTIDE REPEAT PROTEIN 12"/>
    <property type="match status" value="1"/>
</dbReference>
<evidence type="ECO:0000313" key="2">
    <source>
        <dbReference type="Proteomes" id="UP000261380"/>
    </source>
</evidence>
<dbReference type="InterPro" id="IPR019734">
    <property type="entry name" value="TPR_rpt"/>
</dbReference>
<organism evidence="1 2">
    <name type="scientific">Xiphophorus couchianus</name>
    <name type="common">Monterrey platyfish</name>
    <dbReference type="NCBI Taxonomy" id="32473"/>
    <lineage>
        <taxon>Eukaryota</taxon>
        <taxon>Metazoa</taxon>
        <taxon>Chordata</taxon>
        <taxon>Craniata</taxon>
        <taxon>Vertebrata</taxon>
        <taxon>Euteleostomi</taxon>
        <taxon>Actinopterygii</taxon>
        <taxon>Neopterygii</taxon>
        <taxon>Teleostei</taxon>
        <taxon>Neoteleostei</taxon>
        <taxon>Acanthomorphata</taxon>
        <taxon>Ovalentaria</taxon>
        <taxon>Atherinomorphae</taxon>
        <taxon>Cyprinodontiformes</taxon>
        <taxon>Poeciliidae</taxon>
        <taxon>Poeciliinae</taxon>
        <taxon>Xiphophorus</taxon>
    </lineage>
</organism>
<dbReference type="Ensembl" id="ENSXCOT00000017104.1">
    <property type="protein sequence ID" value="ENSXCOP00000016887.1"/>
    <property type="gene ID" value="ENSXCOG00000012735.1"/>
</dbReference>
<reference evidence="1" key="2">
    <citation type="submission" date="2025-09" db="UniProtKB">
        <authorList>
            <consortium name="Ensembl"/>
        </authorList>
    </citation>
    <scope>IDENTIFICATION</scope>
</reference>
<dbReference type="InterPro" id="IPR043195">
    <property type="entry name" value="TTC12"/>
</dbReference>
<name>A0A3B5M0E6_9TELE</name>
<dbReference type="GO" id="GO:0005737">
    <property type="term" value="C:cytoplasm"/>
    <property type="evidence" value="ECO:0007669"/>
    <property type="project" value="TreeGrafter"/>
</dbReference>
<dbReference type="InterPro" id="IPR011990">
    <property type="entry name" value="TPR-like_helical_dom_sf"/>
</dbReference>
<dbReference type="SUPFAM" id="SSF48452">
    <property type="entry name" value="TPR-like"/>
    <property type="match status" value="1"/>
</dbReference>
<dbReference type="PANTHER" id="PTHR46540">
    <property type="entry name" value="TETRATRICOPEPTIDE REPEAT PROTEIN 12"/>
    <property type="match status" value="1"/>
</dbReference>
<dbReference type="Gene3D" id="1.25.40.10">
    <property type="entry name" value="Tetratricopeptide repeat domain"/>
    <property type="match status" value="1"/>
</dbReference>
<accession>A0A3B5M0E6</accession>
<dbReference type="STRING" id="32473.ENSXCOP00000016887"/>